<proteinExistence type="predicted"/>
<keyword evidence="1" id="KW-0812">Transmembrane</keyword>
<sequence length="44" mass="5487">MFLCYLIYLLLQIHLQILLSTSYRMCVKVKKILYFYYSQIIYDK</sequence>
<protein>
    <submittedName>
        <fullName evidence="2">Uncharacterized protein</fullName>
    </submittedName>
</protein>
<accession>O49025</accession>
<dbReference type="EMBL" id="AF034719">
    <property type="protein sequence ID" value="AAC04733.1"/>
    <property type="molecule type" value="Genomic_DNA"/>
</dbReference>
<evidence type="ECO:0000313" key="2">
    <source>
        <dbReference type="EMBL" id="AAC04733.1"/>
    </source>
</evidence>
<name>O49025_AGACH</name>
<evidence type="ECO:0000256" key="1">
    <source>
        <dbReference type="SAM" id="Phobius"/>
    </source>
</evidence>
<reference evidence="2" key="1">
    <citation type="submission" date="1997-11" db="EMBL/GenBank/DDBJ databases">
        <title>Plasmids of the red algae Gracilaria and Gracilariopsis (Gracilariales): Molecular characterization and cellular localization.</title>
        <authorList>
            <person name="Goff L.J."/>
            <person name="Moon D.A."/>
        </authorList>
    </citation>
    <scope>NUCLEOTIDE SEQUENCE</scope>
    <source>
        <plasmid evidence="2">Gch7220</plasmid>
    </source>
</reference>
<feature type="transmembrane region" description="Helical" evidence="1">
    <location>
        <begin position="6"/>
        <end position="26"/>
    </location>
</feature>
<geneLocation type="plasmid" evidence="2">
    <name>Gch7220</name>
</geneLocation>
<dbReference type="AlphaFoldDB" id="O49025"/>
<keyword evidence="1" id="KW-0472">Membrane</keyword>
<organism evidence="2">
    <name type="scientific">Agarophyton chilense</name>
    <name type="common">Red seaweed</name>
    <name type="synonym">Gracilaria chilensis</name>
    <dbReference type="NCBI Taxonomy" id="2510777"/>
    <lineage>
        <taxon>Eukaryota</taxon>
        <taxon>Rhodophyta</taxon>
        <taxon>Florideophyceae</taxon>
        <taxon>Rhodymeniophycidae</taxon>
        <taxon>Gracilariales</taxon>
        <taxon>Gracilariaceae</taxon>
        <taxon>Agarophyton</taxon>
    </lineage>
</organism>
<keyword evidence="2" id="KW-0614">Plasmid</keyword>
<keyword evidence="1" id="KW-1133">Transmembrane helix</keyword>